<organism evidence="2 3">
    <name type="scientific">Coccomyxa viridis</name>
    <dbReference type="NCBI Taxonomy" id="1274662"/>
    <lineage>
        <taxon>Eukaryota</taxon>
        <taxon>Viridiplantae</taxon>
        <taxon>Chlorophyta</taxon>
        <taxon>core chlorophytes</taxon>
        <taxon>Trebouxiophyceae</taxon>
        <taxon>Trebouxiophyceae incertae sedis</taxon>
        <taxon>Coccomyxaceae</taxon>
        <taxon>Coccomyxa</taxon>
    </lineage>
</organism>
<dbReference type="InterPro" id="IPR011692">
    <property type="entry name" value="Stress_up-reg_Nod19"/>
</dbReference>
<dbReference type="Proteomes" id="UP001497392">
    <property type="component" value="Unassembled WGS sequence"/>
</dbReference>
<dbReference type="PANTHER" id="PTHR33390">
    <property type="entry name" value="STRESS UP-REGULATED NOD 19 PROTEIN"/>
    <property type="match status" value="1"/>
</dbReference>
<name>A0ABP1G9A9_9CHLO</name>
<evidence type="ECO:0000256" key="1">
    <source>
        <dbReference type="SAM" id="SignalP"/>
    </source>
</evidence>
<gene>
    <name evidence="2" type="primary">g10966</name>
    <name evidence="2" type="ORF">VP750_LOCUS9826</name>
</gene>
<accession>A0ABP1G9A9</accession>
<protein>
    <submittedName>
        <fullName evidence="2">G10966 protein</fullName>
    </submittedName>
</protein>
<feature type="chain" id="PRO_5045358657" evidence="1">
    <location>
        <begin position="21"/>
        <end position="413"/>
    </location>
</feature>
<evidence type="ECO:0000313" key="2">
    <source>
        <dbReference type="EMBL" id="CAL5227920.1"/>
    </source>
</evidence>
<proteinExistence type="predicted"/>
<comment type="caution">
    <text evidence="2">The sequence shown here is derived from an EMBL/GenBank/DDBJ whole genome shotgun (WGS) entry which is preliminary data.</text>
</comment>
<dbReference type="PANTHER" id="PTHR33390:SF1">
    <property type="entry name" value="STRESS UP-REGULATED NOD 19 PROTEIN"/>
    <property type="match status" value="1"/>
</dbReference>
<evidence type="ECO:0000313" key="3">
    <source>
        <dbReference type="Proteomes" id="UP001497392"/>
    </source>
</evidence>
<feature type="signal peptide" evidence="1">
    <location>
        <begin position="1"/>
        <end position="20"/>
    </location>
</feature>
<dbReference type="EMBL" id="CAXHTA020000017">
    <property type="protein sequence ID" value="CAL5227920.1"/>
    <property type="molecule type" value="Genomic_DNA"/>
</dbReference>
<sequence>MRSPLLCVAFLLLSASGALCAYGGGGATFSPSTAGGDAGIPRGLFPMYQNYSFAGVGSCGPPQQRGEYFDIRCLGPEQKLKPGQVSNVLAILPSPYPKHGLVEVVNQTTQVINSEGGPVPLSEIYMHHYVGATSLLVEGGAELRGRKSRQPLEEPYSWVVDGSEFYGNNKSRVVNIYLISTAGVGPDDINRCLQCPCDDDPDRGGFACCKDCVTQTPGPPRSYWFEYNVTYRKLGARDIRSIKPIDLMWYDVTGYEEGIEYQILDTTNETHIKTYETEVDGGCEQEHEFEIVRCSGHQHVGSRCITLFNAENGEQICKSCPVYGTVEGEPGNEAGYVVKMTDEVLSPPYKIAPGTRVRLESAYLGTERRTGVMGLIHTWVAGLSTPCYREYGYYHYHHYFRPSVLHGKQVGSW</sequence>
<keyword evidence="3" id="KW-1185">Reference proteome</keyword>
<reference evidence="2 3" key="1">
    <citation type="submission" date="2024-06" db="EMBL/GenBank/DDBJ databases">
        <authorList>
            <person name="Kraege A."/>
            <person name="Thomma B."/>
        </authorList>
    </citation>
    <scope>NUCLEOTIDE SEQUENCE [LARGE SCALE GENOMIC DNA]</scope>
</reference>
<dbReference type="Pfam" id="PF07712">
    <property type="entry name" value="SURNod19"/>
    <property type="match status" value="1"/>
</dbReference>
<keyword evidence="1" id="KW-0732">Signal</keyword>